<dbReference type="InterPro" id="IPR006597">
    <property type="entry name" value="Sel1-like"/>
</dbReference>
<dbReference type="OrthoDB" id="6429934at2"/>
<dbReference type="InterPro" id="IPR011990">
    <property type="entry name" value="TPR-like_helical_dom_sf"/>
</dbReference>
<name>A0A5C7A7E5_9GAMM</name>
<dbReference type="EMBL" id="VORZ01000001">
    <property type="protein sequence ID" value="TXD98645.1"/>
    <property type="molecule type" value="Genomic_DNA"/>
</dbReference>
<organism evidence="2 3">
    <name type="scientific">Psychrobacter frigidicola</name>
    <dbReference type="NCBI Taxonomy" id="45611"/>
    <lineage>
        <taxon>Bacteria</taxon>
        <taxon>Pseudomonadati</taxon>
        <taxon>Pseudomonadota</taxon>
        <taxon>Gammaproteobacteria</taxon>
        <taxon>Moraxellales</taxon>
        <taxon>Moraxellaceae</taxon>
        <taxon>Psychrobacter</taxon>
    </lineage>
</organism>
<dbReference type="AlphaFoldDB" id="A0A5C7A7E5"/>
<protein>
    <submittedName>
        <fullName evidence="2">Sel1 repeat family protein</fullName>
    </submittedName>
</protein>
<dbReference type="SMART" id="SM00671">
    <property type="entry name" value="SEL1"/>
    <property type="match status" value="3"/>
</dbReference>
<accession>A0A5C7A7E5</accession>
<evidence type="ECO:0000313" key="2">
    <source>
        <dbReference type="EMBL" id="TXD98645.1"/>
    </source>
</evidence>
<dbReference type="SUPFAM" id="SSF81901">
    <property type="entry name" value="HCP-like"/>
    <property type="match status" value="1"/>
</dbReference>
<reference evidence="2 3" key="1">
    <citation type="submission" date="2019-08" db="EMBL/GenBank/DDBJ databases">
        <title>Genome sequence of Psychrobacter frigidicola ACAM304 (type strain).</title>
        <authorList>
            <person name="Bowman J.P."/>
        </authorList>
    </citation>
    <scope>NUCLEOTIDE SEQUENCE [LARGE SCALE GENOMIC DNA]</scope>
    <source>
        <strain evidence="2 3">ACAM 304</strain>
    </source>
</reference>
<evidence type="ECO:0000256" key="1">
    <source>
        <dbReference type="SAM" id="Phobius"/>
    </source>
</evidence>
<keyword evidence="3" id="KW-1185">Reference proteome</keyword>
<feature type="transmembrane region" description="Helical" evidence="1">
    <location>
        <begin position="477"/>
        <end position="494"/>
    </location>
</feature>
<evidence type="ECO:0000313" key="3">
    <source>
        <dbReference type="Proteomes" id="UP000321903"/>
    </source>
</evidence>
<keyword evidence="1" id="KW-0812">Transmembrane</keyword>
<dbReference type="Proteomes" id="UP000321903">
    <property type="component" value="Unassembled WGS sequence"/>
</dbReference>
<keyword evidence="1" id="KW-1133">Transmembrane helix</keyword>
<comment type="caution">
    <text evidence="2">The sequence shown here is derived from an EMBL/GenBank/DDBJ whole genome shotgun (WGS) entry which is preliminary data.</text>
</comment>
<sequence length="495" mass="55374">MSATSLPKTPLDYVAEGYWQDFLTNRPIAGGIAYEAALHNCQLDKSLLSLQRLDTLILQMRRDMIKANIWHEDKLLADERYRNLLIFLAFYAGQVLAKQWQNMPHWYGQFELRARYPELPLITDDFYRHMAVLYKAAATQNEGIKAEVSDKVAVPLFFALEPIGMRLFGHIDRQFQALQGGQVASGLYQAVSALLPNFTSNKANNNVNTEFSANNSLIDDTLINKSPRASQPIVNTAQQISVASTSSSPVSITKVAPTPILTKNLITVPDNIQPTPIQTQPAPPKPAIQIAPTPEIFTQLLTELDEIELVQTAGNEDYRQARKILDQFERHIAKQHKARAQVMFSHKHQASREQALVLLNKSAMAGNTAAMLRLAMYELLGEGLSINNLEDKAASKEAGVDWVKQAASTKDSRAQRLLSKMYYQGVGVTQDIETGKQWLEQAAKNGHLEAESLVAQWQQAQMLITTREQEEHSFKRYQLLIAAVIVAAVLLIIFV</sequence>
<keyword evidence="1" id="KW-0472">Membrane</keyword>
<dbReference type="Gene3D" id="1.25.40.10">
    <property type="entry name" value="Tetratricopeptide repeat domain"/>
    <property type="match status" value="1"/>
</dbReference>
<proteinExistence type="predicted"/>
<gene>
    <name evidence="2" type="ORF">ES754_04905</name>
</gene>
<dbReference type="Pfam" id="PF08238">
    <property type="entry name" value="Sel1"/>
    <property type="match status" value="2"/>
</dbReference>